<comment type="similarity">
    <text evidence="2">Belongs to the PA-phosphatase related phosphoesterase family.</text>
</comment>
<dbReference type="Proteomes" id="UP000762676">
    <property type="component" value="Unassembled WGS sequence"/>
</dbReference>
<dbReference type="GO" id="GO:0005886">
    <property type="term" value="C:plasma membrane"/>
    <property type="evidence" value="ECO:0007669"/>
    <property type="project" value="TreeGrafter"/>
</dbReference>
<organism evidence="9 10">
    <name type="scientific">Elysia marginata</name>
    <dbReference type="NCBI Taxonomy" id="1093978"/>
    <lineage>
        <taxon>Eukaryota</taxon>
        <taxon>Metazoa</taxon>
        <taxon>Spiralia</taxon>
        <taxon>Lophotrochozoa</taxon>
        <taxon>Mollusca</taxon>
        <taxon>Gastropoda</taxon>
        <taxon>Heterobranchia</taxon>
        <taxon>Euthyneura</taxon>
        <taxon>Panpulmonata</taxon>
        <taxon>Sacoglossa</taxon>
        <taxon>Placobranchoidea</taxon>
        <taxon>Plakobranchidae</taxon>
        <taxon>Elysia</taxon>
    </lineage>
</organism>
<comment type="subcellular location">
    <subcellularLocation>
        <location evidence="1">Membrane</location>
        <topology evidence="1">Multi-pass membrane protein</topology>
    </subcellularLocation>
</comment>
<accession>A0AAV4HS73</accession>
<dbReference type="PANTHER" id="PTHR10165:SF103">
    <property type="entry name" value="PHOSPHOLIPID PHOSPHATASE HOMOLOG 1.2 HOMOLOG"/>
    <property type="match status" value="1"/>
</dbReference>
<evidence type="ECO:0000256" key="5">
    <source>
        <dbReference type="ARBA" id="ARBA00023136"/>
    </source>
</evidence>
<evidence type="ECO:0000256" key="4">
    <source>
        <dbReference type="ARBA" id="ARBA00022989"/>
    </source>
</evidence>
<feature type="transmembrane region" description="Helical" evidence="7">
    <location>
        <begin position="92"/>
        <end position="113"/>
    </location>
</feature>
<evidence type="ECO:0000256" key="6">
    <source>
        <dbReference type="SAM" id="MobiDB-lite"/>
    </source>
</evidence>
<dbReference type="SMART" id="SM00014">
    <property type="entry name" value="acidPPc"/>
    <property type="match status" value="1"/>
</dbReference>
<dbReference type="Pfam" id="PF01569">
    <property type="entry name" value="PAP2"/>
    <property type="match status" value="1"/>
</dbReference>
<dbReference type="Gene3D" id="1.20.144.10">
    <property type="entry name" value="Phosphatidic acid phosphatase type 2/haloperoxidase"/>
    <property type="match status" value="1"/>
</dbReference>
<dbReference type="GO" id="GO:0006644">
    <property type="term" value="P:phospholipid metabolic process"/>
    <property type="evidence" value="ECO:0007669"/>
    <property type="project" value="InterPro"/>
</dbReference>
<feature type="transmembrane region" description="Helical" evidence="7">
    <location>
        <begin position="40"/>
        <end position="59"/>
    </location>
</feature>
<dbReference type="EMBL" id="BMAT01005847">
    <property type="protein sequence ID" value="GFS00707.1"/>
    <property type="molecule type" value="Genomic_DNA"/>
</dbReference>
<feature type="transmembrane region" description="Helical" evidence="7">
    <location>
        <begin position="217"/>
        <end position="236"/>
    </location>
</feature>
<dbReference type="GO" id="GO:0008195">
    <property type="term" value="F:phosphatidate phosphatase activity"/>
    <property type="evidence" value="ECO:0007669"/>
    <property type="project" value="TreeGrafter"/>
</dbReference>
<evidence type="ECO:0000256" key="1">
    <source>
        <dbReference type="ARBA" id="ARBA00004141"/>
    </source>
</evidence>
<comment type="caution">
    <text evidence="9">The sequence shown here is derived from an EMBL/GenBank/DDBJ whole genome shotgun (WGS) entry which is preliminary data.</text>
</comment>
<dbReference type="AlphaFoldDB" id="A0AAV4HS73"/>
<dbReference type="InterPro" id="IPR000326">
    <property type="entry name" value="PAP2/HPO"/>
</dbReference>
<proteinExistence type="inferred from homology"/>
<evidence type="ECO:0000256" key="3">
    <source>
        <dbReference type="ARBA" id="ARBA00022692"/>
    </source>
</evidence>
<keyword evidence="4 7" id="KW-1133">Transmembrane helix</keyword>
<feature type="region of interest" description="Disordered" evidence="6">
    <location>
        <begin position="315"/>
        <end position="339"/>
    </location>
</feature>
<evidence type="ECO:0000259" key="8">
    <source>
        <dbReference type="SMART" id="SM00014"/>
    </source>
</evidence>
<dbReference type="PANTHER" id="PTHR10165">
    <property type="entry name" value="LIPID PHOSPHATE PHOSPHATASE"/>
    <property type="match status" value="1"/>
</dbReference>
<feature type="region of interest" description="Disordered" evidence="6">
    <location>
        <begin position="1"/>
        <end position="31"/>
    </location>
</feature>
<feature type="domain" description="Phosphatidic acid phosphatase type 2/haloperoxidase" evidence="8">
    <location>
        <begin position="147"/>
        <end position="288"/>
    </location>
</feature>
<keyword evidence="5 7" id="KW-0472">Membrane</keyword>
<dbReference type="InterPro" id="IPR043216">
    <property type="entry name" value="PAP-like"/>
</dbReference>
<keyword evidence="10" id="KW-1185">Reference proteome</keyword>
<evidence type="ECO:0000256" key="7">
    <source>
        <dbReference type="SAM" id="Phobius"/>
    </source>
</evidence>
<evidence type="ECO:0000256" key="2">
    <source>
        <dbReference type="ARBA" id="ARBA00008816"/>
    </source>
</evidence>
<name>A0AAV4HS73_9GAST</name>
<evidence type="ECO:0000313" key="10">
    <source>
        <dbReference type="Proteomes" id="UP000762676"/>
    </source>
</evidence>
<feature type="transmembrane region" description="Helical" evidence="7">
    <location>
        <begin position="137"/>
        <end position="163"/>
    </location>
</feature>
<feature type="transmembrane region" description="Helical" evidence="7">
    <location>
        <begin position="242"/>
        <end position="260"/>
    </location>
</feature>
<dbReference type="GO" id="GO:0046839">
    <property type="term" value="P:phospholipid dephosphorylation"/>
    <property type="evidence" value="ECO:0007669"/>
    <property type="project" value="TreeGrafter"/>
</dbReference>
<keyword evidence="3 7" id="KW-0812">Transmembrane</keyword>
<dbReference type="SUPFAM" id="SSF48317">
    <property type="entry name" value="Acid phosphatase/Vanadium-dependent haloperoxidase"/>
    <property type="match status" value="1"/>
</dbReference>
<evidence type="ECO:0000313" key="9">
    <source>
        <dbReference type="EMBL" id="GFS00707.1"/>
    </source>
</evidence>
<reference evidence="9 10" key="1">
    <citation type="journal article" date="2021" name="Elife">
        <title>Chloroplast acquisition without the gene transfer in kleptoplastic sea slugs, Plakobranchus ocellatus.</title>
        <authorList>
            <person name="Maeda T."/>
            <person name="Takahashi S."/>
            <person name="Yoshida T."/>
            <person name="Shimamura S."/>
            <person name="Takaki Y."/>
            <person name="Nagai Y."/>
            <person name="Toyoda A."/>
            <person name="Suzuki Y."/>
            <person name="Arimoto A."/>
            <person name="Ishii H."/>
            <person name="Satoh N."/>
            <person name="Nishiyama T."/>
            <person name="Hasebe M."/>
            <person name="Maruyama T."/>
            <person name="Minagawa J."/>
            <person name="Obokata J."/>
            <person name="Shigenobu S."/>
        </authorList>
    </citation>
    <scope>NUCLEOTIDE SEQUENCE [LARGE SCALE GENOMIC DNA]</scope>
</reference>
<dbReference type="InterPro" id="IPR036938">
    <property type="entry name" value="PAP2/HPO_sf"/>
</dbReference>
<gene>
    <name evidence="9" type="ORF">ElyMa_002820800</name>
</gene>
<sequence>MTEPDPPTETGLEEILEPSQEKQAGEEPPAGDSWYKDTRIWINLVGYIAVTVALIILKVRPDFMPSTERAFDCTDSSIKYPKKPDSVRQQTLIISTVSILLISVFISEGVYSITPEYHSQRSAEALGDTGGALKDKIYLFINLVTSKLLYGYLGLIMTMNLTYHLQYMSSSFRPDFLEVCETQPHYCTSNTIGYFANCQQKNKELLLDSRMSFPSEYASISFYMVIFSAMIIERAISGEFFALKLAVQSSYVFWAIYVTCSRIKDNKNHPIDCVAGSGLGTFMALLTDYMATYSDYMDGGGYYDPNNITLNIHDWEEGGEAPPDDHNLENQGPQDYGFR</sequence>
<dbReference type="GO" id="GO:0007165">
    <property type="term" value="P:signal transduction"/>
    <property type="evidence" value="ECO:0007669"/>
    <property type="project" value="TreeGrafter"/>
</dbReference>
<protein>
    <submittedName>
        <fullName evidence="9">Phospholipid phosphatase 2</fullName>
    </submittedName>
</protein>